<dbReference type="PANTHER" id="PTHR45655:SF13">
    <property type="entry name" value="SOLUBLE GUANYLATE CYCLASE GCY-32-RELATED"/>
    <property type="match status" value="1"/>
</dbReference>
<evidence type="ECO:0000313" key="22">
    <source>
        <dbReference type="Proteomes" id="UP000050164"/>
    </source>
</evidence>
<dbReference type="GO" id="GO:0035556">
    <property type="term" value="P:intracellular signal transduction"/>
    <property type="evidence" value="ECO:0007669"/>
    <property type="project" value="InterPro"/>
</dbReference>
<evidence type="ECO:0000313" key="15">
    <source>
        <dbReference type="EMBL" id="REQ48175.1"/>
    </source>
</evidence>
<dbReference type="EC" id="4.6.1.1" evidence="8 14"/>
<dbReference type="Proteomes" id="UP000300237">
    <property type="component" value="Chromosome"/>
</dbReference>
<dbReference type="InterPro" id="IPR001054">
    <property type="entry name" value="A/G_cyclase"/>
</dbReference>
<evidence type="ECO:0000313" key="19">
    <source>
        <dbReference type="Proteomes" id="UP000048600"/>
    </source>
</evidence>
<evidence type="ECO:0000313" key="14">
    <source>
        <dbReference type="EMBL" id="OMH60383.1"/>
    </source>
</evidence>
<dbReference type="EMBL" id="CNFU01000020">
    <property type="protein sequence ID" value="CKQ86888.1"/>
    <property type="molecule type" value="Genomic_DNA"/>
</dbReference>
<dbReference type="Proteomes" id="UP000256381">
    <property type="component" value="Unassembled WGS sequence"/>
</dbReference>
<dbReference type="SMR" id="A0A045K274"/>
<reference evidence="14 23" key="4">
    <citation type="submission" date="2017-02" db="EMBL/GenBank/DDBJ databases">
        <title>Protein polymorphisms may explain contrasting epidemiological fitness of two variants of a multidrug-resistant Mycobacterium tuberculosis strain.</title>
        <authorList>
            <person name="Bigi M.M."/>
            <person name="Lopez B."/>
            <person name="Blanco F.C."/>
            <person name="Sasiain M.C."/>
            <person name="De La Barrera S."/>
            <person name="Ritacco V."/>
            <person name="Bigi F."/>
            <person name="Soria M.A."/>
        </authorList>
    </citation>
    <scope>NUCLEOTIDE SEQUENCE [LARGE SCALE GENOMIC DNA]</scope>
    <source>
        <strain evidence="14 23">6548</strain>
    </source>
</reference>
<dbReference type="PROSITE" id="PS50125">
    <property type="entry name" value="GUANYLATE_CYCLASE_2"/>
    <property type="match status" value="1"/>
</dbReference>
<evidence type="ECO:0000313" key="16">
    <source>
        <dbReference type="EMBL" id="VCU50724.1"/>
    </source>
</evidence>
<reference evidence="16 25" key="6">
    <citation type="submission" date="2018-08" db="EMBL/GenBank/DDBJ databases">
        <authorList>
            <person name="Fokvardsen B D."/>
            <person name="Norman A."/>
        </authorList>
    </citation>
    <scope>NUCLEOTIDE SEQUENCE [LARGE SCALE GENOMIC DNA]</scope>
    <source>
        <strain evidence="16 25">DKC2</strain>
    </source>
</reference>
<sequence>MTSGEALDSVAESESTPAKKRHKNVLRRRPRFRASIQSKLMVLLLLTSIVSVAAIAAIVYQSGRTSLRAAAYERLTQLRESQKRAVETLFSDLTNSLVIYERGLTVVDAVVRFTAGFDQLADATISPAQQQAIVNYYNNEFITPVERTTGDKLDITALLPTSPAQRYLQAYYTAPFTSDQDAMRLDDAGDGSAWSAANAQFNSYFREIVTRFDYDDAVLLDTRGNIVYTLSKDPDLGTNILTGPYRESNLRDAYLKALGANAVDFTWITDFKPYQPQLGVPTAWLVAPVEAGGKTQGVLALPLPIDKINKIMTADRQWQAAGMGSGTETYLAGPDSLMRSDSRLFLQDPEEYRKQVVAAGTSLDVVNRAIQFGGTTLLQPVATEGLRAAQRGQTGTVTSTDYTGSRELEAYAPLNVPDSDLHWSILATRNDSEAFAAVASFSRALVLVTVGIIVVICVASMLIAHAMVRPIRRLEVGTQKISAGDYEVNIPVKSRDEIGDLTAAFNEMSRNLQTKEELLNEQRKENDRLLLSMMPEPVVERYRLGEQTIAQEHQDVTVLFADILGVDEISSGLSGNELVKIVDELVRQFDSAAEHLGVERIRTLHNGYLAGCGVTTPRLDNIPRTVDFALEMRRIVDRFNCQTGNDLHLRVGINTGDVISGLVGRSSVVYDMWGAAVSLAYQMHSGSPQPGIYVTSQVYEAMRDVWQFTAAGTISVGGLEEPIYRLSERS</sequence>
<evidence type="ECO:0000256" key="5">
    <source>
        <dbReference type="SAM" id="Phobius"/>
    </source>
</evidence>
<dbReference type="GO" id="GO:0004016">
    <property type="term" value="F:adenylate cyclase activity"/>
    <property type="evidence" value="ECO:0007669"/>
    <property type="project" value="UniProtKB-EC"/>
</dbReference>
<feature type="coiled-coil region" evidence="3">
    <location>
        <begin position="505"/>
        <end position="532"/>
    </location>
</feature>
<dbReference type="Gene3D" id="3.30.70.1230">
    <property type="entry name" value="Nucleotide cyclase"/>
    <property type="match status" value="1"/>
</dbReference>
<dbReference type="EMBL" id="CSAJ01000062">
    <property type="protein sequence ID" value="COV70710.1"/>
    <property type="molecule type" value="Genomic_DNA"/>
</dbReference>
<dbReference type="Pfam" id="PF00211">
    <property type="entry name" value="Guanylate_cyc"/>
    <property type="match status" value="1"/>
</dbReference>
<evidence type="ECO:0000313" key="12">
    <source>
        <dbReference type="EMBL" id="COV70710.1"/>
    </source>
</evidence>
<keyword evidence="14" id="KW-0456">Lyase</keyword>
<feature type="domain" description="Guanylate cyclase" evidence="6">
    <location>
        <begin position="557"/>
        <end position="684"/>
    </location>
</feature>
<dbReference type="SUPFAM" id="SSF55073">
    <property type="entry name" value="Nucleotide cyclase"/>
    <property type="match status" value="1"/>
</dbReference>
<dbReference type="SMART" id="SM00044">
    <property type="entry name" value="CYCc"/>
    <property type="match status" value="1"/>
</dbReference>
<dbReference type="CDD" id="cd06225">
    <property type="entry name" value="HAMP"/>
    <property type="match status" value="1"/>
</dbReference>
<dbReference type="Proteomes" id="UP000048948">
    <property type="component" value="Unassembled WGS sequence"/>
</dbReference>
<dbReference type="OMA" id="GLVYDMW"/>
<dbReference type="EMBL" id="CNGE01000030">
    <property type="protein sequence ID" value="CKR65343.1"/>
    <property type="molecule type" value="Genomic_DNA"/>
</dbReference>
<keyword evidence="5" id="KW-0472">Membrane</keyword>
<dbReference type="GO" id="GO:0009190">
    <property type="term" value="P:cyclic nucleotide biosynthetic process"/>
    <property type="evidence" value="ECO:0007669"/>
    <property type="project" value="InterPro"/>
</dbReference>
<reference evidence="17 18" key="1">
    <citation type="submission" date="2015-03" db="EMBL/GenBank/DDBJ databases">
        <authorList>
            <consortium name="Pathogen Informatics"/>
        </authorList>
    </citation>
    <scope>NUCLEOTIDE SEQUENCE [LARGE SCALE GENOMIC DNA]</scope>
    <source>
        <strain evidence="10 20">Bir 172</strain>
        <strain evidence="8 22">Bir 185</strain>
        <strain evidence="9 21">Bir 187</strain>
        <strain evidence="11 18">G09801536</strain>
        <strain evidence="12 17">M09401471</strain>
        <strain evidence="13 19">P00601463</strain>
    </source>
</reference>
<accession>A0A045K274</accession>
<feature type="transmembrane region" description="Helical" evidence="5">
    <location>
        <begin position="444"/>
        <end position="464"/>
    </location>
</feature>
<keyword evidence="1 5" id="KW-0812">Transmembrane</keyword>
<evidence type="ECO:0000313" key="25">
    <source>
        <dbReference type="Proteomes" id="UP000300237"/>
    </source>
</evidence>
<dbReference type="EMBL" id="CSAD01000115">
    <property type="protein sequence ID" value="COV14576.1"/>
    <property type="molecule type" value="Genomic_DNA"/>
</dbReference>
<evidence type="ECO:0000313" key="21">
    <source>
        <dbReference type="Proteomes" id="UP000049023"/>
    </source>
</evidence>
<dbReference type="GeneID" id="45426425"/>
<evidence type="ECO:0000259" key="7">
    <source>
        <dbReference type="PROSITE" id="PS50885"/>
    </source>
</evidence>
<dbReference type="EMBL" id="CHKL01000300">
    <property type="protein sequence ID" value="COW46227.1"/>
    <property type="molecule type" value="Genomic_DNA"/>
</dbReference>
<dbReference type="EMBL" id="CNFT01000016">
    <property type="protein sequence ID" value="CKQ79171.1"/>
    <property type="molecule type" value="Genomic_DNA"/>
</dbReference>
<dbReference type="Proteomes" id="UP000049023">
    <property type="component" value="Unassembled WGS sequence"/>
</dbReference>
<dbReference type="SMART" id="SM00304">
    <property type="entry name" value="HAMP"/>
    <property type="match status" value="1"/>
</dbReference>
<dbReference type="CDD" id="cd07302">
    <property type="entry name" value="CHD"/>
    <property type="match status" value="1"/>
</dbReference>
<dbReference type="AlphaFoldDB" id="A0A045K274"/>
<dbReference type="Proteomes" id="UP000189452">
    <property type="component" value="Chromosome"/>
</dbReference>
<evidence type="ECO:0000313" key="20">
    <source>
        <dbReference type="Proteomes" id="UP000048948"/>
    </source>
</evidence>
<dbReference type="PROSITE" id="PS50885">
    <property type="entry name" value="HAMP"/>
    <property type="match status" value="1"/>
</dbReference>
<evidence type="ECO:0000313" key="11">
    <source>
        <dbReference type="EMBL" id="COV14576.1"/>
    </source>
</evidence>
<dbReference type="Proteomes" id="UP000050164">
    <property type="component" value="Unassembled WGS sequence"/>
</dbReference>
<evidence type="ECO:0000259" key="6">
    <source>
        <dbReference type="PROSITE" id="PS50125"/>
    </source>
</evidence>
<evidence type="ECO:0000313" key="10">
    <source>
        <dbReference type="EMBL" id="CKR65343.1"/>
    </source>
</evidence>
<organism evidence="14 23">
    <name type="scientific">Mycobacterium tuberculosis</name>
    <dbReference type="NCBI Taxonomy" id="1773"/>
    <lineage>
        <taxon>Bacteria</taxon>
        <taxon>Bacillati</taxon>
        <taxon>Actinomycetota</taxon>
        <taxon>Actinomycetes</taxon>
        <taxon>Mycobacteriales</taxon>
        <taxon>Mycobacteriaceae</taxon>
        <taxon>Mycobacterium</taxon>
        <taxon>Mycobacterium tuberculosis complex</taxon>
    </lineage>
</organism>
<feature type="region of interest" description="Disordered" evidence="4">
    <location>
        <begin position="1"/>
        <end position="24"/>
    </location>
</feature>
<evidence type="ECO:0000313" key="18">
    <source>
        <dbReference type="Proteomes" id="UP000045842"/>
    </source>
</evidence>
<dbReference type="EMBL" id="QTBD01000221">
    <property type="protein sequence ID" value="REQ48175.1"/>
    <property type="molecule type" value="Genomic_DNA"/>
</dbReference>
<dbReference type="EMBL" id="LWDQ01000001">
    <property type="protein sequence ID" value="OMH60383.1"/>
    <property type="molecule type" value="Genomic_DNA"/>
</dbReference>
<reference evidence="15 24" key="3">
    <citation type="journal article" date="2017" name="N. Engl. J. Med.">
        <title>Transmission of Extensively Drug-Resistant Tuberculosis in South Africa.</title>
        <authorList>
            <person name="Shah N.S."/>
            <person name="Auld S.C."/>
            <person name="Brust J.C."/>
            <person name="Mathema B."/>
            <person name="Ismail N."/>
            <person name="Moodley P."/>
            <person name="Mlisana K."/>
            <person name="Allana S."/>
            <person name="Campbell A."/>
            <person name="Mthiyane T."/>
            <person name="Morris N."/>
            <person name="Mpangase P."/>
            <person name="van der Meulen H."/>
            <person name="Omar S.V."/>
            <person name="Brown T.S."/>
            <person name="Narechania A."/>
            <person name="Shaskina E."/>
            <person name="Kapwata T."/>
            <person name="Kreiswirth B."/>
            <person name="Gandhi N.R."/>
        </authorList>
    </citation>
    <scope>NUCLEOTIDE SEQUENCE [LARGE SCALE GENOMIC DNA]</scope>
    <source>
        <strain evidence="15 24">32301_S10</strain>
    </source>
</reference>
<evidence type="ECO:0000256" key="4">
    <source>
        <dbReference type="SAM" id="MobiDB-lite"/>
    </source>
</evidence>
<protein>
    <submittedName>
        <fullName evidence="8 14">Cyclase</fullName>
        <ecNumber evidence="8 14">4.6.1.1</ecNumber>
        <ecNumber evidence="8">4.6.1.-</ecNumber>
    </submittedName>
    <submittedName>
        <fullName evidence="15">Adenylate/guanylate cyclase domain-containing protein</fullName>
    </submittedName>
    <submittedName>
        <fullName evidence="16">Cyclase (Adenylyl-or guanylyl-)(Adenylate-or guanylate-)</fullName>
    </submittedName>
</protein>
<dbReference type="EMBL" id="LR027516">
    <property type="protein sequence ID" value="VCU50724.1"/>
    <property type="molecule type" value="Genomic_DNA"/>
</dbReference>
<dbReference type="InterPro" id="IPR029787">
    <property type="entry name" value="Nucleotide_cyclase"/>
</dbReference>
<dbReference type="EC" id="4.6.1.-" evidence="8"/>
<feature type="domain" description="HAMP" evidence="7">
    <location>
        <begin position="465"/>
        <end position="517"/>
    </location>
</feature>
<evidence type="ECO:0000313" key="23">
    <source>
        <dbReference type="Proteomes" id="UP000189452"/>
    </source>
</evidence>
<evidence type="ECO:0000313" key="17">
    <source>
        <dbReference type="Proteomes" id="UP000044938"/>
    </source>
</evidence>
<dbReference type="Proteomes" id="UP000045842">
    <property type="component" value="Unassembled WGS sequence"/>
</dbReference>
<keyword evidence="2 5" id="KW-1133">Transmembrane helix</keyword>
<dbReference type="Gene3D" id="6.10.340.10">
    <property type="match status" value="1"/>
</dbReference>
<dbReference type="SUPFAM" id="SSF158472">
    <property type="entry name" value="HAMP domain-like"/>
    <property type="match status" value="1"/>
</dbReference>
<gene>
    <name evidence="14" type="primary">cya_2</name>
    <name evidence="8" type="synonym">cya_1</name>
    <name evidence="13" type="synonym">cya_3</name>
    <name evidence="14" type="ORF">A4S10_02558</name>
    <name evidence="16" type="ORF">DKC2_2571</name>
    <name evidence="15" type="ORF">DSJ38_19760</name>
    <name evidence="11" type="ORF">ERS007679_01149</name>
    <name evidence="12" type="ORF">ERS007720_00766</name>
    <name evidence="13" type="ORF">ERS007741_02543</name>
    <name evidence="10" type="ORF">ERS027646_00323</name>
    <name evidence="8" type="ORF">ERS027659_00141</name>
    <name evidence="9" type="ORF">ERS027661_00201</name>
</gene>
<evidence type="ECO:0000256" key="3">
    <source>
        <dbReference type="SAM" id="Coils"/>
    </source>
</evidence>
<name>A0A045K274_MYCTX</name>
<dbReference type="Proteomes" id="UP000048600">
    <property type="component" value="Unassembled WGS sequence"/>
</dbReference>
<keyword evidence="3" id="KW-0175">Coiled coil</keyword>
<dbReference type="GO" id="GO:0016020">
    <property type="term" value="C:membrane"/>
    <property type="evidence" value="ECO:0007669"/>
    <property type="project" value="InterPro"/>
</dbReference>
<proteinExistence type="predicted"/>
<dbReference type="RefSeq" id="WP_003412557.1">
    <property type="nucleotide sequence ID" value="NZ_AP017901.1"/>
</dbReference>
<evidence type="ECO:0000313" key="9">
    <source>
        <dbReference type="EMBL" id="CKQ86888.1"/>
    </source>
</evidence>
<dbReference type="InterPro" id="IPR003660">
    <property type="entry name" value="HAMP_dom"/>
</dbReference>
<feature type="transmembrane region" description="Helical" evidence="5">
    <location>
        <begin position="40"/>
        <end position="60"/>
    </location>
</feature>
<reference evidence="14 23" key="2">
    <citation type="submission" date="2016-04" db="EMBL/GenBank/DDBJ databases">
        <authorList>
            <person name="Bigi M."/>
            <person name="Bigi F."/>
            <person name="Soria M.A."/>
        </authorList>
    </citation>
    <scope>NUCLEOTIDE SEQUENCE [LARGE SCALE GENOMIC DNA]</scope>
    <source>
        <strain evidence="14 23">6548</strain>
    </source>
</reference>
<evidence type="ECO:0000256" key="1">
    <source>
        <dbReference type="ARBA" id="ARBA00022692"/>
    </source>
</evidence>
<dbReference type="PANTHER" id="PTHR45655">
    <property type="entry name" value="GUANYLATE CYCLASE SOLUBLE SUBUNIT BETA-2"/>
    <property type="match status" value="1"/>
</dbReference>
<evidence type="ECO:0000313" key="8">
    <source>
        <dbReference type="EMBL" id="CKQ79171.1"/>
    </source>
</evidence>
<dbReference type="Proteomes" id="UP000044938">
    <property type="component" value="Unassembled WGS sequence"/>
</dbReference>
<dbReference type="Pfam" id="PF00672">
    <property type="entry name" value="HAMP"/>
    <property type="match status" value="1"/>
</dbReference>
<evidence type="ECO:0000256" key="2">
    <source>
        <dbReference type="ARBA" id="ARBA00022989"/>
    </source>
</evidence>
<evidence type="ECO:0000313" key="24">
    <source>
        <dbReference type="Proteomes" id="UP000256381"/>
    </source>
</evidence>
<evidence type="ECO:0000313" key="13">
    <source>
        <dbReference type="EMBL" id="COW46227.1"/>
    </source>
</evidence>
<reference evidence="15" key="5">
    <citation type="submission" date="2018-07" db="EMBL/GenBank/DDBJ databases">
        <authorList>
            <person name="Shah S."/>
            <person name="Brown T."/>
            <person name="Auld S."/>
            <person name="Bratton K."/>
            <person name="Narechania A."/>
            <person name="Mathema B."/>
            <person name="Gandhi N."/>
        </authorList>
    </citation>
    <scope>NUCLEOTIDE SEQUENCE</scope>
    <source>
        <strain evidence="15">32301_S10</strain>
    </source>
</reference>